<dbReference type="InterPro" id="IPR043129">
    <property type="entry name" value="ATPase_NBD"/>
</dbReference>
<gene>
    <name evidence="4" type="ORF">AM593_01861</name>
</gene>
<protein>
    <submittedName>
        <fullName evidence="4">Uncharacterized protein</fullName>
    </submittedName>
</protein>
<dbReference type="Gene3D" id="3.30.420.40">
    <property type="match status" value="1"/>
</dbReference>
<proteinExistence type="inferred from homology"/>
<evidence type="ECO:0000313" key="5">
    <source>
        <dbReference type="Proteomes" id="UP000266721"/>
    </source>
</evidence>
<dbReference type="AlphaFoldDB" id="A0A3L5TTH8"/>
<comment type="caution">
    <text evidence="4">The sequence shown here is derived from an EMBL/GenBank/DDBJ whole genome shotgun (WGS) entry which is preliminary data.</text>
</comment>
<evidence type="ECO:0000256" key="3">
    <source>
        <dbReference type="ARBA" id="ARBA00022840"/>
    </source>
</evidence>
<accession>A0A3L5TTH8</accession>
<dbReference type="Pfam" id="PF00012">
    <property type="entry name" value="HSP70"/>
    <property type="match status" value="1"/>
</dbReference>
<dbReference type="EMBL" id="KV584330">
    <property type="protein sequence ID" value="OPL33192.1"/>
    <property type="molecule type" value="Genomic_DNA"/>
</dbReference>
<dbReference type="GO" id="GO:0140662">
    <property type="term" value="F:ATP-dependent protein folding chaperone"/>
    <property type="evidence" value="ECO:0007669"/>
    <property type="project" value="InterPro"/>
</dbReference>
<comment type="similarity">
    <text evidence="1">Belongs to the heat shock protein 70 family.</text>
</comment>
<keyword evidence="5" id="KW-1185">Reference proteome</keyword>
<dbReference type="InterPro" id="IPR018181">
    <property type="entry name" value="Heat_shock_70_CS"/>
</dbReference>
<evidence type="ECO:0000256" key="1">
    <source>
        <dbReference type="ARBA" id="ARBA00007381"/>
    </source>
</evidence>
<name>A0A3L5TTH8_MYTGA</name>
<dbReference type="PROSITE" id="PS00329">
    <property type="entry name" value="HSP70_2"/>
    <property type="match status" value="1"/>
</dbReference>
<reference evidence="4 5" key="1">
    <citation type="journal article" date="2016" name="PLoS ONE">
        <title>A First Insight into the Genome of the Filter-Feeder Mussel Mytilus galloprovincialis.</title>
        <authorList>
            <person name="Murgarella M."/>
            <person name="Puiu D."/>
            <person name="Novoa B."/>
            <person name="Figueras A."/>
            <person name="Posada D."/>
            <person name="Canchaya C."/>
        </authorList>
    </citation>
    <scope>NUCLEOTIDE SEQUENCE [LARGE SCALE GENOMIC DNA]</scope>
    <source>
        <tissue evidence="4">Muscle</tissue>
    </source>
</reference>
<dbReference type="PANTHER" id="PTHR14187">
    <property type="entry name" value="ALPHA KINASE/ELONGATION FACTOR 2 KINASE"/>
    <property type="match status" value="1"/>
</dbReference>
<dbReference type="SUPFAM" id="SSF53067">
    <property type="entry name" value="Actin-like ATPase domain"/>
    <property type="match status" value="2"/>
</dbReference>
<dbReference type="PROSITE" id="PS00297">
    <property type="entry name" value="HSP70_1"/>
    <property type="match status" value="1"/>
</dbReference>
<evidence type="ECO:0000256" key="2">
    <source>
        <dbReference type="ARBA" id="ARBA00022741"/>
    </source>
</evidence>
<organism evidence="4 5">
    <name type="scientific">Mytilus galloprovincialis</name>
    <name type="common">Mediterranean mussel</name>
    <dbReference type="NCBI Taxonomy" id="29158"/>
    <lineage>
        <taxon>Eukaryota</taxon>
        <taxon>Metazoa</taxon>
        <taxon>Spiralia</taxon>
        <taxon>Lophotrochozoa</taxon>
        <taxon>Mollusca</taxon>
        <taxon>Bivalvia</taxon>
        <taxon>Autobranchia</taxon>
        <taxon>Pteriomorphia</taxon>
        <taxon>Mytilida</taxon>
        <taxon>Mytiloidea</taxon>
        <taxon>Mytilidae</taxon>
        <taxon>Mytilinae</taxon>
        <taxon>Mytilus</taxon>
    </lineage>
</organism>
<dbReference type="SMR" id="A0A3L5TTH8"/>
<keyword evidence="2" id="KW-0547">Nucleotide-binding</keyword>
<dbReference type="InterPro" id="IPR013126">
    <property type="entry name" value="Hsp_70_fam"/>
</dbReference>
<dbReference type="PANTHER" id="PTHR14187:SF5">
    <property type="entry name" value="HEAT SHOCK 70 KDA PROTEIN 12A"/>
    <property type="match status" value="1"/>
</dbReference>
<sequence length="592" mass="66798">MASGLVSTFRAGGNWLVVTGIDLGTTYSGYAYSFRSDFEMDPLKITSNDWSKDGVHRPEVKAPTVILLNKDQSFNSFGYRAQKIYGDLLDEPEEASQYYFIQNFKMQLYDKMDISLEMTIEDVCGKKVPAIIVFTEAIRFLKNHCLGVFNERDLEFTINDIFFVITVPAIWTDAAKQFMREASERAGIENSQMILAYEPEAAALYCSLLPADQGIAKFFQENRKIMIVDLGGGTVDITVVKVIKKTDKLTYFEHVHKVEGGAWGGYQVNTQYERFLEDLFGKEIIEEFKRSNMSNFIEMMNDFEVEKKTLSDELKKVGIKISGELRNQYQLKHGKDIKKTLEEKFNDQIKVIGDKLKFDVEIFRSFFNECIQHIVNLIGKTCGFKGCEYPSAMILVGGFSDSNVVRKAIKGAFPAIKTVVSPVGAVLSVLKGSVVFGHEPTIVTGRVCCKTIGVALHRPYNPAIHVQEKTFKLGGKIRVDDCFEKMFTINEVVHLGQMKTIEVHDLLTDSQVQSRRKQPKSIEVYATQSDDPKYITDPGCVLLGRITVNPPGGNWPEVVEVYIEMKPGGTEITVRYRDKQTGLITEGQIDFI</sequence>
<feature type="non-terminal residue" evidence="4">
    <location>
        <position position="1"/>
    </location>
</feature>
<dbReference type="Proteomes" id="UP000266721">
    <property type="component" value="Unassembled WGS sequence"/>
</dbReference>
<dbReference type="CDD" id="cd10229">
    <property type="entry name" value="ASKHA_NBD_HSP70_HSPA12"/>
    <property type="match status" value="1"/>
</dbReference>
<keyword evidence="3" id="KW-0067">ATP-binding</keyword>
<dbReference type="GO" id="GO:0005524">
    <property type="term" value="F:ATP binding"/>
    <property type="evidence" value="ECO:0007669"/>
    <property type="project" value="UniProtKB-KW"/>
</dbReference>
<evidence type="ECO:0000313" key="4">
    <source>
        <dbReference type="EMBL" id="OPL33192.1"/>
    </source>
</evidence>